<dbReference type="InterPro" id="IPR040255">
    <property type="entry name" value="Non-specific_endonuclease"/>
</dbReference>
<dbReference type="SUPFAM" id="SSF54060">
    <property type="entry name" value="His-Me finger endonucleases"/>
    <property type="match status" value="1"/>
</dbReference>
<evidence type="ECO:0000256" key="6">
    <source>
        <dbReference type="SAM" id="SignalP"/>
    </source>
</evidence>
<evidence type="ECO:0000256" key="5">
    <source>
        <dbReference type="PIRSR" id="PIRSR640255-2"/>
    </source>
</evidence>
<dbReference type="GO" id="GO:0006309">
    <property type="term" value="P:apoptotic DNA fragmentation"/>
    <property type="evidence" value="ECO:0007669"/>
    <property type="project" value="TreeGrafter"/>
</dbReference>
<feature type="signal peptide" evidence="6">
    <location>
        <begin position="1"/>
        <end position="19"/>
    </location>
</feature>
<accession>A0A6P4FJE4</accession>
<dbReference type="GO" id="GO:0004521">
    <property type="term" value="F:RNA endonuclease activity"/>
    <property type="evidence" value="ECO:0007669"/>
    <property type="project" value="TreeGrafter"/>
</dbReference>
<feature type="binding site" evidence="5">
    <location>
        <position position="249"/>
    </location>
    <ligand>
        <name>Mg(2+)</name>
        <dbReference type="ChEBI" id="CHEBI:18420"/>
        <note>catalytic</note>
    </ligand>
</feature>
<name>A0A6P4FJE4_DRORH</name>
<keyword evidence="2" id="KW-0540">Nuclease</keyword>
<dbReference type="EnsemblMetazoa" id="XM_017129942.1">
    <property type="protein sequence ID" value="XP_016985431.1"/>
    <property type="gene ID" value="LOC108048967"/>
</dbReference>
<dbReference type="Gene3D" id="3.40.570.10">
    <property type="entry name" value="Extracellular Endonuclease, subunit A"/>
    <property type="match status" value="1"/>
</dbReference>
<dbReference type="GO" id="GO:0003676">
    <property type="term" value="F:nucleic acid binding"/>
    <property type="evidence" value="ECO:0007669"/>
    <property type="project" value="InterPro"/>
</dbReference>
<gene>
    <name evidence="10" type="primary">LOC108048967</name>
    <name evidence="8" type="synonym">108048967</name>
</gene>
<keyword evidence="5" id="KW-0479">Metal-binding</keyword>
<reference evidence="8" key="3">
    <citation type="submission" date="2025-05" db="UniProtKB">
        <authorList>
            <consortium name="EnsemblMetazoa"/>
        </authorList>
    </citation>
    <scope>IDENTIFICATION</scope>
</reference>
<proteinExistence type="inferred from homology"/>
<feature type="chain" id="PRO_5028371014" evidence="6">
    <location>
        <begin position="20"/>
        <end position="383"/>
    </location>
</feature>
<dbReference type="GeneID" id="108048967"/>
<dbReference type="OrthoDB" id="8194122at2759"/>
<evidence type="ECO:0000256" key="1">
    <source>
        <dbReference type="ARBA" id="ARBA00010052"/>
    </source>
</evidence>
<sequence length="383" mass="43431">MGNNYLILFTTLLVNQVRGQCKFTPNQLLGSNGAFTYQDANGNLQLQLSSVVQVGATLTMYCGGEETHTITCKQDKKIFLFEPKLPITCGTKLSTDTVIRYNDRKEDYSDCKKTMYSIGHKIKGQFLKLYDACYDTVKLRAVFTQATVFPHVAHLARPKDILFSHEPVMSAFDANSFSQNYIYTRFVKLYGQSQKFVPLITDVKKEVKTEVKTGINRGHLTDSSSFLFEDQISLTYKVINIVPQFASINGGNWKKISEWLNTLSLNSRLTVRTGAMDTLQLLFKQPNRRNVNKPAYLIDDGKNPVPKWIYKIISSNAPDGTRTPMIAFLSYNNDKMDPEPSKTLCTEIECPLVFDMSVESGKIKCCNAVTFIRELKQIYIDDK</sequence>
<dbReference type="PANTHER" id="PTHR13966">
    <property type="entry name" value="ENDONUCLEASE RELATED"/>
    <property type="match status" value="1"/>
</dbReference>
<feature type="active site" description="Proton acceptor" evidence="4">
    <location>
        <position position="219"/>
    </location>
</feature>
<dbReference type="GO" id="GO:0000014">
    <property type="term" value="F:single-stranded DNA endodeoxyribonuclease activity"/>
    <property type="evidence" value="ECO:0007669"/>
    <property type="project" value="TreeGrafter"/>
</dbReference>
<dbReference type="AlphaFoldDB" id="A0A6P4FJE4"/>
<evidence type="ECO:0000313" key="9">
    <source>
        <dbReference type="Proteomes" id="UP001652680"/>
    </source>
</evidence>
<evidence type="ECO:0000256" key="2">
    <source>
        <dbReference type="ARBA" id="ARBA00022722"/>
    </source>
</evidence>
<evidence type="ECO:0000256" key="4">
    <source>
        <dbReference type="PIRSR" id="PIRSR640255-1"/>
    </source>
</evidence>
<dbReference type="RefSeq" id="XP_016985431.1">
    <property type="nucleotide sequence ID" value="XM_017129942.1"/>
</dbReference>
<dbReference type="InterPro" id="IPR001604">
    <property type="entry name" value="Endo_G_ENPP1-like_dom"/>
</dbReference>
<dbReference type="Proteomes" id="UP001652680">
    <property type="component" value="Unassembled WGS sequence"/>
</dbReference>
<dbReference type="GO" id="GO:0046872">
    <property type="term" value="F:metal ion binding"/>
    <property type="evidence" value="ECO:0007669"/>
    <property type="project" value="UniProtKB-KW"/>
</dbReference>
<reference evidence="10" key="2">
    <citation type="submission" date="2025-04" db="UniProtKB">
        <authorList>
            <consortium name="RefSeq"/>
        </authorList>
    </citation>
    <scope>IDENTIFICATION</scope>
</reference>
<dbReference type="InterPro" id="IPR044925">
    <property type="entry name" value="His-Me_finger_sf"/>
</dbReference>
<keyword evidence="3" id="KW-0378">Hydrolase</keyword>
<dbReference type="PANTHER" id="PTHR13966:SF17">
    <property type="entry name" value="ENDONUCLEASE-RELATED"/>
    <property type="match status" value="1"/>
</dbReference>
<comment type="similarity">
    <text evidence="1">Belongs to the DNA/RNA non-specific endonuclease family.</text>
</comment>
<reference evidence="9" key="1">
    <citation type="journal article" date="2021" name="Elife">
        <title>Highly contiguous assemblies of 101 drosophilid genomes.</title>
        <authorList>
            <person name="Kim B.Y."/>
            <person name="Wang J.R."/>
            <person name="Miller D.E."/>
            <person name="Barmina O."/>
            <person name="Delaney E."/>
            <person name="Thompson A."/>
            <person name="Comeault A.A."/>
            <person name="Peede D."/>
            <person name="D'Agostino E.R."/>
            <person name="Pelaez J."/>
            <person name="Aguilar J.M."/>
            <person name="Haji D."/>
            <person name="Matsunaga T."/>
            <person name="Armstrong E.E."/>
            <person name="Zych M."/>
            <person name="Ogawa Y."/>
            <person name="Stamenkovic-Radak M."/>
            <person name="Jelic M."/>
            <person name="Veselinovic M.S."/>
            <person name="Tanaskovic M."/>
            <person name="Eric P."/>
            <person name="Gao J.J."/>
            <person name="Katoh T.K."/>
            <person name="Toda M.J."/>
            <person name="Watabe H."/>
            <person name="Watada M."/>
            <person name="Davis J.S."/>
            <person name="Moyle L.C."/>
            <person name="Manoli G."/>
            <person name="Bertolini E."/>
            <person name="Kostal V."/>
            <person name="Hawley R.S."/>
            <person name="Takahashi A."/>
            <person name="Jones C.D."/>
            <person name="Price D.K."/>
            <person name="Whiteman N."/>
            <person name="Kopp A."/>
            <person name="Matute D.R."/>
            <person name="Petrov D.A."/>
        </authorList>
    </citation>
    <scope>NUCLEOTIDE SEQUENCE [LARGE SCALE GENOMIC DNA]</scope>
</reference>
<evidence type="ECO:0000313" key="10">
    <source>
        <dbReference type="RefSeq" id="XP_016985431.1"/>
    </source>
</evidence>
<protein>
    <submittedName>
        <fullName evidence="10">Uncharacterized protein LOC108048967</fullName>
    </submittedName>
</protein>
<dbReference type="GO" id="GO:0005743">
    <property type="term" value="C:mitochondrial inner membrane"/>
    <property type="evidence" value="ECO:0007669"/>
    <property type="project" value="TreeGrafter"/>
</dbReference>
<evidence type="ECO:0000256" key="3">
    <source>
        <dbReference type="ARBA" id="ARBA00022759"/>
    </source>
</evidence>
<keyword evidence="9" id="KW-1185">Reference proteome</keyword>
<organism evidence="10">
    <name type="scientific">Drosophila rhopaloa</name>
    <name type="common">Fruit fly</name>
    <dbReference type="NCBI Taxonomy" id="1041015"/>
    <lineage>
        <taxon>Eukaryota</taxon>
        <taxon>Metazoa</taxon>
        <taxon>Ecdysozoa</taxon>
        <taxon>Arthropoda</taxon>
        <taxon>Hexapoda</taxon>
        <taxon>Insecta</taxon>
        <taxon>Pterygota</taxon>
        <taxon>Neoptera</taxon>
        <taxon>Endopterygota</taxon>
        <taxon>Diptera</taxon>
        <taxon>Brachycera</taxon>
        <taxon>Muscomorpha</taxon>
        <taxon>Ephydroidea</taxon>
        <taxon>Drosophilidae</taxon>
        <taxon>Drosophila</taxon>
        <taxon>Sophophora</taxon>
    </lineage>
</organism>
<feature type="domain" description="DNA/RNA non-specific endonuclease/pyrophosphatase/phosphodiesterase" evidence="7">
    <location>
        <begin position="126"/>
        <end position="371"/>
    </location>
</feature>
<keyword evidence="6" id="KW-0732">Signal</keyword>
<dbReference type="InterPro" id="IPR044929">
    <property type="entry name" value="DNA/RNA_non-sp_Endonuclease_sf"/>
</dbReference>
<dbReference type="GO" id="GO:0005634">
    <property type="term" value="C:nucleus"/>
    <property type="evidence" value="ECO:0007669"/>
    <property type="project" value="TreeGrafter"/>
</dbReference>
<evidence type="ECO:0000313" key="8">
    <source>
        <dbReference type="EnsemblMetazoa" id="XP_016985431.1"/>
    </source>
</evidence>
<dbReference type="SMART" id="SM00892">
    <property type="entry name" value="Endonuclease_NS"/>
    <property type="match status" value="1"/>
</dbReference>
<dbReference type="Pfam" id="PF01223">
    <property type="entry name" value="Endonuclease_NS"/>
    <property type="match status" value="1"/>
</dbReference>
<evidence type="ECO:0000259" key="7">
    <source>
        <dbReference type="SMART" id="SM00892"/>
    </source>
</evidence>
<keyword evidence="3" id="KW-0255">Endonuclease</keyword>